<evidence type="ECO:0000256" key="1">
    <source>
        <dbReference type="ARBA" id="ARBA00004141"/>
    </source>
</evidence>
<protein>
    <recommendedName>
        <fullName evidence="9">Mpv17-like protein</fullName>
    </recommendedName>
</protein>
<evidence type="ECO:0000256" key="3">
    <source>
        <dbReference type="ARBA" id="ARBA00022692"/>
    </source>
</evidence>
<organism evidence="7 8">
    <name type="scientific">Oryctes borbonicus</name>
    <dbReference type="NCBI Taxonomy" id="1629725"/>
    <lineage>
        <taxon>Eukaryota</taxon>
        <taxon>Metazoa</taxon>
        <taxon>Ecdysozoa</taxon>
        <taxon>Arthropoda</taxon>
        <taxon>Hexapoda</taxon>
        <taxon>Insecta</taxon>
        <taxon>Pterygota</taxon>
        <taxon>Neoptera</taxon>
        <taxon>Endopterygota</taxon>
        <taxon>Coleoptera</taxon>
        <taxon>Polyphaga</taxon>
        <taxon>Scarabaeiformia</taxon>
        <taxon>Scarabaeidae</taxon>
        <taxon>Dynastinae</taxon>
        <taxon>Oryctes</taxon>
    </lineage>
</organism>
<evidence type="ECO:0000256" key="4">
    <source>
        <dbReference type="ARBA" id="ARBA00022989"/>
    </source>
</evidence>
<dbReference type="GO" id="GO:0016020">
    <property type="term" value="C:membrane"/>
    <property type="evidence" value="ECO:0007669"/>
    <property type="project" value="UniProtKB-SubCell"/>
</dbReference>
<evidence type="ECO:0008006" key="9">
    <source>
        <dbReference type="Google" id="ProtNLM"/>
    </source>
</evidence>
<accession>A0A0T6AZ77</accession>
<name>A0A0T6AZ77_9SCAR</name>
<dbReference type="Pfam" id="PF04117">
    <property type="entry name" value="Mpv17_PMP22"/>
    <property type="match status" value="1"/>
</dbReference>
<dbReference type="PANTHER" id="PTHR11266">
    <property type="entry name" value="PEROXISOMAL MEMBRANE PROTEIN 2, PXMP2 MPV17"/>
    <property type="match status" value="1"/>
</dbReference>
<dbReference type="PANTHER" id="PTHR11266:SF75">
    <property type="entry name" value="IP10007P-RELATED"/>
    <property type="match status" value="1"/>
</dbReference>
<dbReference type="OrthoDB" id="430207at2759"/>
<evidence type="ECO:0000256" key="5">
    <source>
        <dbReference type="ARBA" id="ARBA00023136"/>
    </source>
</evidence>
<evidence type="ECO:0000256" key="6">
    <source>
        <dbReference type="RuleBase" id="RU363053"/>
    </source>
</evidence>
<dbReference type="GO" id="GO:0005739">
    <property type="term" value="C:mitochondrion"/>
    <property type="evidence" value="ECO:0007669"/>
    <property type="project" value="TreeGrafter"/>
</dbReference>
<comment type="caution">
    <text evidence="7">The sequence shown here is derived from an EMBL/GenBank/DDBJ whole genome shotgun (WGS) entry which is preliminary data.</text>
</comment>
<keyword evidence="5 6" id="KW-0472">Membrane</keyword>
<reference evidence="7 8" key="1">
    <citation type="submission" date="2015-09" db="EMBL/GenBank/DDBJ databases">
        <title>Draft genome of the scarab beetle Oryctes borbonicus.</title>
        <authorList>
            <person name="Meyer J.M."/>
            <person name="Markov G.V."/>
            <person name="Baskaran P."/>
            <person name="Herrmann M."/>
            <person name="Sommer R.J."/>
            <person name="Roedelsperger C."/>
        </authorList>
    </citation>
    <scope>NUCLEOTIDE SEQUENCE [LARGE SCALE GENOMIC DNA]</scope>
    <source>
        <strain evidence="7">OB123</strain>
        <tissue evidence="7">Whole animal</tissue>
    </source>
</reference>
<keyword evidence="4 6" id="KW-1133">Transmembrane helix</keyword>
<proteinExistence type="inferred from homology"/>
<evidence type="ECO:0000313" key="7">
    <source>
        <dbReference type="EMBL" id="KRT79927.1"/>
    </source>
</evidence>
<comment type="similarity">
    <text evidence="2 6">Belongs to the peroxisomal membrane protein PXMP2/4 family.</text>
</comment>
<gene>
    <name evidence="7" type="ORF">AMK59_6895</name>
</gene>
<dbReference type="AlphaFoldDB" id="A0A0T6AZ77"/>
<evidence type="ECO:0000313" key="8">
    <source>
        <dbReference type="Proteomes" id="UP000051574"/>
    </source>
</evidence>
<sequence>RGILSYATIWPTSCIIQQTIAGKRWDDYDWIQALRFSLYGGLFVAPTLYGWVRISTHLWPQTTLRTALTKAVVEQFTYGPMAMCCFFFTMNYLKTNSVEDATEEVKQKFLPTYKVAVCVWPAVQTINFLYIKEPNRVPFVSVCSLIWCCFLAYMHELQTKRSLRQLL</sequence>
<comment type="subcellular location">
    <subcellularLocation>
        <location evidence="1">Membrane</location>
        <topology evidence="1">Multi-pass membrane protein</topology>
    </subcellularLocation>
</comment>
<dbReference type="Proteomes" id="UP000051574">
    <property type="component" value="Unassembled WGS sequence"/>
</dbReference>
<feature type="transmembrane region" description="Helical" evidence="6">
    <location>
        <begin position="33"/>
        <end position="52"/>
    </location>
</feature>
<dbReference type="InterPro" id="IPR007248">
    <property type="entry name" value="Mpv17_PMP22"/>
</dbReference>
<feature type="transmembrane region" description="Helical" evidence="6">
    <location>
        <begin position="72"/>
        <end position="93"/>
    </location>
</feature>
<evidence type="ECO:0000256" key="2">
    <source>
        <dbReference type="ARBA" id="ARBA00006824"/>
    </source>
</evidence>
<keyword evidence="3 6" id="KW-0812">Transmembrane</keyword>
<keyword evidence="8" id="KW-1185">Reference proteome</keyword>
<dbReference type="EMBL" id="LJIG01022560">
    <property type="protein sequence ID" value="KRT79927.1"/>
    <property type="molecule type" value="Genomic_DNA"/>
</dbReference>
<feature type="non-terminal residue" evidence="7">
    <location>
        <position position="1"/>
    </location>
</feature>
<feature type="transmembrane region" description="Helical" evidence="6">
    <location>
        <begin position="137"/>
        <end position="154"/>
    </location>
</feature>